<feature type="compositionally biased region" description="Polar residues" evidence="1">
    <location>
        <begin position="64"/>
        <end position="100"/>
    </location>
</feature>
<comment type="caution">
    <text evidence="2">The sequence shown here is derived from an EMBL/GenBank/DDBJ whole genome shotgun (WGS) entry which is preliminary data.</text>
</comment>
<evidence type="ECO:0000313" key="3">
    <source>
        <dbReference type="Proteomes" id="UP000554482"/>
    </source>
</evidence>
<dbReference type="Proteomes" id="UP000554482">
    <property type="component" value="Unassembled WGS sequence"/>
</dbReference>
<reference evidence="2 3" key="1">
    <citation type="submission" date="2020-06" db="EMBL/GenBank/DDBJ databases">
        <title>Transcriptomic and genomic resources for Thalictrum thalictroides and T. hernandezii: Facilitating candidate gene discovery in an emerging model plant lineage.</title>
        <authorList>
            <person name="Arias T."/>
            <person name="Riano-Pachon D.M."/>
            <person name="Di Stilio V.S."/>
        </authorList>
    </citation>
    <scope>NUCLEOTIDE SEQUENCE [LARGE SCALE GENOMIC DNA]</scope>
    <source>
        <strain evidence="3">cv. WT478/WT964</strain>
        <tissue evidence="2">Leaves</tissue>
    </source>
</reference>
<evidence type="ECO:0000256" key="1">
    <source>
        <dbReference type="SAM" id="MobiDB-lite"/>
    </source>
</evidence>
<evidence type="ECO:0000313" key="2">
    <source>
        <dbReference type="EMBL" id="KAF5179834.1"/>
    </source>
</evidence>
<sequence>MVKKQKEFQDLKVENQTSKNENMSSTCRFFIMDGKKMCLSTNNGVVTGCGECFDISDSSSNKVINVPSGSTNSIKNQSKGRNSQLLRSNNYDEVGQGNNEQKNEADLDSFEIQGNSSGWCMDGDYEPSEGSFNFSNAYGIRPCNSNGSNTYYYPIQNPAPISSSSSSGFSNSSGYISPSGNFTDDSIDQD</sequence>
<protein>
    <submittedName>
        <fullName evidence="2">Uncharacterized protein</fullName>
    </submittedName>
</protein>
<accession>A0A7J6V444</accession>
<feature type="region of interest" description="Disordered" evidence="1">
    <location>
        <begin position="160"/>
        <end position="190"/>
    </location>
</feature>
<organism evidence="2 3">
    <name type="scientific">Thalictrum thalictroides</name>
    <name type="common">Rue-anemone</name>
    <name type="synonym">Anemone thalictroides</name>
    <dbReference type="NCBI Taxonomy" id="46969"/>
    <lineage>
        <taxon>Eukaryota</taxon>
        <taxon>Viridiplantae</taxon>
        <taxon>Streptophyta</taxon>
        <taxon>Embryophyta</taxon>
        <taxon>Tracheophyta</taxon>
        <taxon>Spermatophyta</taxon>
        <taxon>Magnoliopsida</taxon>
        <taxon>Ranunculales</taxon>
        <taxon>Ranunculaceae</taxon>
        <taxon>Thalictroideae</taxon>
        <taxon>Thalictrum</taxon>
    </lineage>
</organism>
<proteinExistence type="predicted"/>
<feature type="region of interest" description="Disordered" evidence="1">
    <location>
        <begin position="64"/>
        <end position="105"/>
    </location>
</feature>
<gene>
    <name evidence="2" type="ORF">FRX31_030579</name>
</gene>
<feature type="compositionally biased region" description="Low complexity" evidence="1">
    <location>
        <begin position="160"/>
        <end position="181"/>
    </location>
</feature>
<keyword evidence="3" id="KW-1185">Reference proteome</keyword>
<name>A0A7J6V444_THATH</name>
<dbReference type="AlphaFoldDB" id="A0A7J6V444"/>
<dbReference type="EMBL" id="JABWDY010038285">
    <property type="protein sequence ID" value="KAF5179834.1"/>
    <property type="molecule type" value="Genomic_DNA"/>
</dbReference>